<protein>
    <submittedName>
        <fullName evidence="3">DnaJ domain-containing protein</fullName>
    </submittedName>
</protein>
<dbReference type="InterPro" id="IPR036869">
    <property type="entry name" value="J_dom_sf"/>
</dbReference>
<gene>
    <name evidence="3" type="ORF">DB88DRAFT_184257</name>
</gene>
<dbReference type="Pfam" id="PF00226">
    <property type="entry name" value="DnaJ"/>
    <property type="match status" value="1"/>
</dbReference>
<dbReference type="SMART" id="SM00271">
    <property type="entry name" value="DnaJ"/>
    <property type="match status" value="1"/>
</dbReference>
<evidence type="ECO:0000313" key="3">
    <source>
        <dbReference type="EMBL" id="KAK1926836.1"/>
    </source>
</evidence>
<name>A0AAD9FV58_PAPLA</name>
<dbReference type="GO" id="GO:0005783">
    <property type="term" value="C:endoplasmic reticulum"/>
    <property type="evidence" value="ECO:0007669"/>
    <property type="project" value="TreeGrafter"/>
</dbReference>
<evidence type="ECO:0000256" key="1">
    <source>
        <dbReference type="ARBA" id="ARBA00023186"/>
    </source>
</evidence>
<dbReference type="InterPro" id="IPR051948">
    <property type="entry name" value="Hsp70_co-chaperone_J-domain"/>
</dbReference>
<dbReference type="EMBL" id="JAODAN010000002">
    <property type="protein sequence ID" value="KAK1926836.1"/>
    <property type="molecule type" value="Genomic_DNA"/>
</dbReference>
<evidence type="ECO:0000313" key="4">
    <source>
        <dbReference type="Proteomes" id="UP001182556"/>
    </source>
</evidence>
<dbReference type="PRINTS" id="PR00625">
    <property type="entry name" value="JDOMAIN"/>
</dbReference>
<proteinExistence type="predicted"/>
<keyword evidence="1" id="KW-0143">Chaperone</keyword>
<dbReference type="InterPro" id="IPR018253">
    <property type="entry name" value="DnaJ_domain_CS"/>
</dbReference>
<organism evidence="3 4">
    <name type="scientific">Papiliotrema laurentii</name>
    <name type="common">Cryptococcus laurentii</name>
    <dbReference type="NCBI Taxonomy" id="5418"/>
    <lineage>
        <taxon>Eukaryota</taxon>
        <taxon>Fungi</taxon>
        <taxon>Dikarya</taxon>
        <taxon>Basidiomycota</taxon>
        <taxon>Agaricomycotina</taxon>
        <taxon>Tremellomycetes</taxon>
        <taxon>Tremellales</taxon>
        <taxon>Rhynchogastremaceae</taxon>
        <taxon>Papiliotrema</taxon>
    </lineage>
</organism>
<dbReference type="GO" id="GO:0051787">
    <property type="term" value="F:misfolded protein binding"/>
    <property type="evidence" value="ECO:0007669"/>
    <property type="project" value="TreeGrafter"/>
</dbReference>
<feature type="domain" description="J" evidence="2">
    <location>
        <begin position="73"/>
        <end position="134"/>
    </location>
</feature>
<reference evidence="3" key="1">
    <citation type="submission" date="2023-02" db="EMBL/GenBank/DDBJ databases">
        <title>Identification and recombinant expression of a fungal hydrolase from Papiliotrema laurentii that hydrolyzes apple cutin and clears colloidal polyester polyurethane.</title>
        <authorList>
            <consortium name="DOE Joint Genome Institute"/>
            <person name="Roman V.A."/>
            <person name="Bojanowski C."/>
            <person name="Crable B.R."/>
            <person name="Wagner D.N."/>
            <person name="Hung C.S."/>
            <person name="Nadeau L.J."/>
            <person name="Schratz L."/>
            <person name="Haridas S."/>
            <person name="Pangilinan J."/>
            <person name="Lipzen A."/>
            <person name="Na H."/>
            <person name="Yan M."/>
            <person name="Ng V."/>
            <person name="Grigoriev I.V."/>
            <person name="Spatafora J.W."/>
            <person name="Barlow D."/>
            <person name="Biffinger J."/>
            <person name="Kelley-Loughnane N."/>
            <person name="Varaljay V.A."/>
            <person name="Crookes-Goodson W.J."/>
        </authorList>
    </citation>
    <scope>NUCLEOTIDE SEQUENCE</scope>
    <source>
        <strain evidence="3">5307AH</strain>
    </source>
</reference>
<dbReference type="AlphaFoldDB" id="A0AAD9FV58"/>
<sequence>MASLLSPLLWSFIPAQLTTTLLPHLSTHLPALFPPSPARTPQYAKNYRNVYTLLITGYLAYTLLQHDTTRGEDLYALLGVSRTVDDEGLKRAFRALSRRYHPDRAGESGGGVFILVRQAYEVLSDPIRRYAYDR</sequence>
<dbReference type="PROSITE" id="PS50076">
    <property type="entry name" value="DNAJ_2"/>
    <property type="match status" value="1"/>
</dbReference>
<dbReference type="GO" id="GO:0051087">
    <property type="term" value="F:protein-folding chaperone binding"/>
    <property type="evidence" value="ECO:0007669"/>
    <property type="project" value="TreeGrafter"/>
</dbReference>
<dbReference type="CDD" id="cd06257">
    <property type="entry name" value="DnaJ"/>
    <property type="match status" value="1"/>
</dbReference>
<comment type="caution">
    <text evidence="3">The sequence shown here is derived from an EMBL/GenBank/DDBJ whole genome shotgun (WGS) entry which is preliminary data.</text>
</comment>
<dbReference type="PROSITE" id="PS00636">
    <property type="entry name" value="DNAJ_1"/>
    <property type="match status" value="1"/>
</dbReference>
<accession>A0AAD9FV58</accession>
<dbReference type="SUPFAM" id="SSF46565">
    <property type="entry name" value="Chaperone J-domain"/>
    <property type="match status" value="1"/>
</dbReference>
<keyword evidence="4" id="KW-1185">Reference proteome</keyword>
<dbReference type="Gene3D" id="1.10.287.110">
    <property type="entry name" value="DnaJ domain"/>
    <property type="match status" value="1"/>
</dbReference>
<evidence type="ECO:0000259" key="2">
    <source>
        <dbReference type="PROSITE" id="PS50076"/>
    </source>
</evidence>
<dbReference type="InterPro" id="IPR001623">
    <property type="entry name" value="DnaJ_domain"/>
</dbReference>
<dbReference type="PANTHER" id="PTHR44360">
    <property type="entry name" value="DNAJ HOMOLOG SUBFAMILY B MEMBER 9"/>
    <property type="match status" value="1"/>
</dbReference>
<dbReference type="Proteomes" id="UP001182556">
    <property type="component" value="Unassembled WGS sequence"/>
</dbReference>
<dbReference type="PANTHER" id="PTHR44360:SF1">
    <property type="entry name" value="DNAJ HOMOLOG SUBFAMILY B MEMBER 9"/>
    <property type="match status" value="1"/>
</dbReference>
<dbReference type="GO" id="GO:0036503">
    <property type="term" value="P:ERAD pathway"/>
    <property type="evidence" value="ECO:0007669"/>
    <property type="project" value="TreeGrafter"/>
</dbReference>